<evidence type="ECO:0000313" key="3">
    <source>
        <dbReference type="Proteomes" id="UP000073816"/>
    </source>
</evidence>
<accession>A0A142EP90</accession>
<dbReference type="Proteomes" id="UP000073816">
    <property type="component" value="Chromosome"/>
</dbReference>
<dbReference type="EMBL" id="CP012836">
    <property type="protein sequence ID" value="AMQ56945.1"/>
    <property type="molecule type" value="Genomic_DNA"/>
</dbReference>
<dbReference type="STRING" id="1727163.AO498_10930"/>
<gene>
    <name evidence="2" type="ORF">AO498_10930</name>
</gene>
<protein>
    <recommendedName>
        <fullName evidence="1">VLRF1 domain-containing protein</fullName>
    </recommendedName>
</protein>
<dbReference type="KEGG" id="alm:AO498_10930"/>
<name>A0A142EP90_9BACT</name>
<sequence length="250" mass="29415">MELWFLCKDKLNYHSAMQIPNSKKLSKIEAFQLLEYSRKEGYTVHYEVKKHQLILEKGDRWFFKLFLSWTVSWDNSKGITDREDSHFALSLIRAGQAAVGYFHQGELIDHRVFRAYMVRQKQGKSQIKHLKTKGKSRAGSRIRLAETERFFEDINQRLNFYNETYAIDKWGVSCAKTLWPYWFDSETPPPFSGKNDPVIELPFHVSQASFEELRTAGILVNSFIAIYADQEQPTNEDLEVNLEEDDDENW</sequence>
<dbReference type="AlphaFoldDB" id="A0A142EP90"/>
<dbReference type="PATRIC" id="fig|1727163.4.peg.2284"/>
<reference evidence="2 3" key="2">
    <citation type="journal article" date="2016" name="Genome Announc.">
        <title>Complete Genome Sequence of Algoriphagus sp. Strain M8-2, Isolated from a Brackish Lake.</title>
        <authorList>
            <person name="Muraguchi Y."/>
            <person name="Kushimoto K."/>
            <person name="Ohtsubo Y."/>
            <person name="Suzuki T."/>
            <person name="Dohra H."/>
            <person name="Kimbara K."/>
            <person name="Shintani M."/>
        </authorList>
    </citation>
    <scope>NUCLEOTIDE SEQUENCE [LARGE SCALE GENOMIC DNA]</scope>
    <source>
        <strain evidence="2 3">M8-2</strain>
    </source>
</reference>
<dbReference type="InterPro" id="IPR041175">
    <property type="entry name" value="VLRF1/Vms1"/>
</dbReference>
<keyword evidence="3" id="KW-1185">Reference proteome</keyword>
<dbReference type="Pfam" id="PF18826">
    <property type="entry name" value="bVLRF1"/>
    <property type="match status" value="1"/>
</dbReference>
<feature type="domain" description="VLRF1" evidence="1">
    <location>
        <begin position="83"/>
        <end position="222"/>
    </location>
</feature>
<evidence type="ECO:0000259" key="1">
    <source>
        <dbReference type="PROSITE" id="PS52044"/>
    </source>
</evidence>
<reference evidence="3" key="1">
    <citation type="submission" date="2015-09" db="EMBL/GenBank/DDBJ databases">
        <title>Complete sequence of Algoriphagus sp. M8-2.</title>
        <authorList>
            <person name="Shintani M."/>
        </authorList>
    </citation>
    <scope>NUCLEOTIDE SEQUENCE [LARGE SCALE GENOMIC DNA]</scope>
    <source>
        <strain evidence="3">M8-2</strain>
    </source>
</reference>
<proteinExistence type="predicted"/>
<dbReference type="RefSeq" id="WP_067547328.1">
    <property type="nucleotide sequence ID" value="NZ_CP012836.1"/>
</dbReference>
<organism evidence="2 3">
    <name type="scientific">Algoriphagus sanaruensis</name>
    <dbReference type="NCBI Taxonomy" id="1727163"/>
    <lineage>
        <taxon>Bacteria</taxon>
        <taxon>Pseudomonadati</taxon>
        <taxon>Bacteroidota</taxon>
        <taxon>Cytophagia</taxon>
        <taxon>Cytophagales</taxon>
        <taxon>Cyclobacteriaceae</taxon>
        <taxon>Algoriphagus</taxon>
    </lineage>
</organism>
<dbReference type="PROSITE" id="PS52044">
    <property type="entry name" value="VLRF1"/>
    <property type="match status" value="1"/>
</dbReference>
<evidence type="ECO:0000313" key="2">
    <source>
        <dbReference type="EMBL" id="AMQ56945.1"/>
    </source>
</evidence>